<gene>
    <name evidence="1" type="ORF">EJ06DRAFT_133159</name>
</gene>
<sequence>MSRSITARSYHHSEELPPRYGVFAAVKAPLICTGIVLADCLFACFAVSGYVCRVRAPAGSETTTKPGVYNPQMHPIPYQIHLCVELSPQHGGIAAAQAPLIAPELCSPTNSFTSSRRAGSYCGTVQHARVGWVHGPSKVPSRPAEISCRPSLSPLPNQKAETIEWEGRDDFCEAI</sequence>
<name>A0A6G1HP66_9PEZI</name>
<dbReference type="EMBL" id="ML996702">
    <property type="protein sequence ID" value="KAF2397704.1"/>
    <property type="molecule type" value="Genomic_DNA"/>
</dbReference>
<organism evidence="1 2">
    <name type="scientific">Trichodelitschia bisporula</name>
    <dbReference type="NCBI Taxonomy" id="703511"/>
    <lineage>
        <taxon>Eukaryota</taxon>
        <taxon>Fungi</taxon>
        <taxon>Dikarya</taxon>
        <taxon>Ascomycota</taxon>
        <taxon>Pezizomycotina</taxon>
        <taxon>Dothideomycetes</taxon>
        <taxon>Dothideomycetes incertae sedis</taxon>
        <taxon>Phaeotrichales</taxon>
        <taxon>Phaeotrichaceae</taxon>
        <taxon>Trichodelitschia</taxon>
    </lineage>
</organism>
<evidence type="ECO:0000313" key="1">
    <source>
        <dbReference type="EMBL" id="KAF2397704.1"/>
    </source>
</evidence>
<reference evidence="1" key="1">
    <citation type="journal article" date="2020" name="Stud. Mycol.">
        <title>101 Dothideomycetes genomes: a test case for predicting lifestyles and emergence of pathogens.</title>
        <authorList>
            <person name="Haridas S."/>
            <person name="Albert R."/>
            <person name="Binder M."/>
            <person name="Bloem J."/>
            <person name="Labutti K."/>
            <person name="Salamov A."/>
            <person name="Andreopoulos B."/>
            <person name="Baker S."/>
            <person name="Barry K."/>
            <person name="Bills G."/>
            <person name="Bluhm B."/>
            <person name="Cannon C."/>
            <person name="Castanera R."/>
            <person name="Culley D."/>
            <person name="Daum C."/>
            <person name="Ezra D."/>
            <person name="Gonzalez J."/>
            <person name="Henrissat B."/>
            <person name="Kuo A."/>
            <person name="Liang C."/>
            <person name="Lipzen A."/>
            <person name="Lutzoni F."/>
            <person name="Magnuson J."/>
            <person name="Mondo S."/>
            <person name="Nolan M."/>
            <person name="Ohm R."/>
            <person name="Pangilinan J."/>
            <person name="Park H.-J."/>
            <person name="Ramirez L."/>
            <person name="Alfaro M."/>
            <person name="Sun H."/>
            <person name="Tritt A."/>
            <person name="Yoshinaga Y."/>
            <person name="Zwiers L.-H."/>
            <person name="Turgeon B."/>
            <person name="Goodwin S."/>
            <person name="Spatafora J."/>
            <person name="Crous P."/>
            <person name="Grigoriev I."/>
        </authorList>
    </citation>
    <scope>NUCLEOTIDE SEQUENCE</scope>
    <source>
        <strain evidence="1">CBS 262.69</strain>
    </source>
</reference>
<accession>A0A6G1HP66</accession>
<dbReference type="Proteomes" id="UP000799640">
    <property type="component" value="Unassembled WGS sequence"/>
</dbReference>
<proteinExistence type="predicted"/>
<evidence type="ECO:0000313" key="2">
    <source>
        <dbReference type="Proteomes" id="UP000799640"/>
    </source>
</evidence>
<dbReference type="AlphaFoldDB" id="A0A6G1HP66"/>
<protein>
    <submittedName>
        <fullName evidence="1">Uncharacterized protein</fullName>
    </submittedName>
</protein>
<keyword evidence="2" id="KW-1185">Reference proteome</keyword>